<evidence type="ECO:0000256" key="4">
    <source>
        <dbReference type="ARBA" id="ARBA00022519"/>
    </source>
</evidence>
<sequence length="157" mass="17218">MLVQVKWLSSFLSMIAGVILLVMMGVTLADIVLRYLGRPIVGAYEIVAFLGVAVIALALPRASILKTHVYVDLLIDKLPAKSRKVLRVVTRILVFSMFLVAAWYFILMGKSYIATKTVTMSLKVPFYPVVFALAASCIVQCLVSLCEIFGDDGGNNE</sequence>
<dbReference type="PANTHER" id="PTHR35011">
    <property type="entry name" value="2,3-DIKETO-L-GULONATE TRAP TRANSPORTER SMALL PERMEASE PROTEIN YIAM"/>
    <property type="match status" value="1"/>
</dbReference>
<keyword evidence="2" id="KW-0813">Transport</keyword>
<evidence type="ECO:0000313" key="11">
    <source>
        <dbReference type="EMBL" id="MBI5248033.1"/>
    </source>
</evidence>
<protein>
    <submittedName>
        <fullName evidence="11">TRAP transporter small permease</fullName>
    </submittedName>
</protein>
<evidence type="ECO:0000259" key="10">
    <source>
        <dbReference type="Pfam" id="PF04290"/>
    </source>
</evidence>
<reference evidence="11" key="1">
    <citation type="submission" date="2020-07" db="EMBL/GenBank/DDBJ databases">
        <title>Huge and variable diversity of episymbiotic CPR bacteria and DPANN archaea in groundwater ecosystems.</title>
        <authorList>
            <person name="He C.Y."/>
            <person name="Keren R."/>
            <person name="Whittaker M."/>
            <person name="Farag I.F."/>
            <person name="Doudna J."/>
            <person name="Cate J.H.D."/>
            <person name="Banfield J.F."/>
        </authorList>
    </citation>
    <scope>NUCLEOTIDE SEQUENCE</scope>
    <source>
        <strain evidence="11">NC_groundwater_1664_Pr3_B-0.1um_52_9</strain>
    </source>
</reference>
<dbReference type="GO" id="GO:0005886">
    <property type="term" value="C:plasma membrane"/>
    <property type="evidence" value="ECO:0007669"/>
    <property type="project" value="UniProtKB-SubCell"/>
</dbReference>
<dbReference type="GO" id="GO:0022857">
    <property type="term" value="F:transmembrane transporter activity"/>
    <property type="evidence" value="ECO:0007669"/>
    <property type="project" value="TreeGrafter"/>
</dbReference>
<name>A0A9D6UXB7_9BACT</name>
<evidence type="ECO:0000256" key="6">
    <source>
        <dbReference type="ARBA" id="ARBA00022989"/>
    </source>
</evidence>
<keyword evidence="6 9" id="KW-1133">Transmembrane helix</keyword>
<comment type="subcellular location">
    <subcellularLocation>
        <location evidence="1">Cell inner membrane</location>
        <topology evidence="1">Multi-pass membrane protein</topology>
    </subcellularLocation>
</comment>
<evidence type="ECO:0000256" key="8">
    <source>
        <dbReference type="ARBA" id="ARBA00038436"/>
    </source>
</evidence>
<dbReference type="AlphaFoldDB" id="A0A9D6UXB7"/>
<dbReference type="PANTHER" id="PTHR35011:SF10">
    <property type="entry name" value="TRAP TRANSPORTER SMALL PERMEASE PROTEIN"/>
    <property type="match status" value="1"/>
</dbReference>
<evidence type="ECO:0000313" key="12">
    <source>
        <dbReference type="Proteomes" id="UP000807825"/>
    </source>
</evidence>
<comment type="similarity">
    <text evidence="8">Belongs to the TRAP transporter small permease family.</text>
</comment>
<evidence type="ECO:0000256" key="7">
    <source>
        <dbReference type="ARBA" id="ARBA00023136"/>
    </source>
</evidence>
<dbReference type="EMBL" id="JACRDE010000030">
    <property type="protein sequence ID" value="MBI5248033.1"/>
    <property type="molecule type" value="Genomic_DNA"/>
</dbReference>
<keyword evidence="4" id="KW-0997">Cell inner membrane</keyword>
<feature type="domain" description="Tripartite ATP-independent periplasmic transporters DctQ component" evidence="10">
    <location>
        <begin position="23"/>
        <end position="150"/>
    </location>
</feature>
<dbReference type="InterPro" id="IPR007387">
    <property type="entry name" value="TRAP_DctQ"/>
</dbReference>
<dbReference type="Pfam" id="PF04290">
    <property type="entry name" value="DctQ"/>
    <property type="match status" value="1"/>
</dbReference>
<feature type="transmembrane region" description="Helical" evidence="9">
    <location>
        <begin position="42"/>
        <end position="64"/>
    </location>
</feature>
<proteinExistence type="inferred from homology"/>
<dbReference type="GO" id="GO:0015740">
    <property type="term" value="P:C4-dicarboxylate transport"/>
    <property type="evidence" value="ECO:0007669"/>
    <property type="project" value="TreeGrafter"/>
</dbReference>
<evidence type="ECO:0000256" key="1">
    <source>
        <dbReference type="ARBA" id="ARBA00004429"/>
    </source>
</evidence>
<evidence type="ECO:0000256" key="9">
    <source>
        <dbReference type="SAM" id="Phobius"/>
    </source>
</evidence>
<feature type="transmembrane region" description="Helical" evidence="9">
    <location>
        <begin position="126"/>
        <end position="150"/>
    </location>
</feature>
<evidence type="ECO:0000256" key="3">
    <source>
        <dbReference type="ARBA" id="ARBA00022475"/>
    </source>
</evidence>
<evidence type="ECO:0000256" key="5">
    <source>
        <dbReference type="ARBA" id="ARBA00022692"/>
    </source>
</evidence>
<accession>A0A9D6UXB7</accession>
<keyword evidence="3" id="KW-1003">Cell membrane</keyword>
<gene>
    <name evidence="11" type="ORF">HY912_00940</name>
</gene>
<dbReference type="InterPro" id="IPR055348">
    <property type="entry name" value="DctQ"/>
</dbReference>
<keyword evidence="5 9" id="KW-0812">Transmembrane</keyword>
<evidence type="ECO:0000256" key="2">
    <source>
        <dbReference type="ARBA" id="ARBA00022448"/>
    </source>
</evidence>
<keyword evidence="7 9" id="KW-0472">Membrane</keyword>
<feature type="transmembrane region" description="Helical" evidence="9">
    <location>
        <begin position="12"/>
        <end position="36"/>
    </location>
</feature>
<organism evidence="11 12">
    <name type="scientific">Desulfomonile tiedjei</name>
    <dbReference type="NCBI Taxonomy" id="2358"/>
    <lineage>
        <taxon>Bacteria</taxon>
        <taxon>Pseudomonadati</taxon>
        <taxon>Thermodesulfobacteriota</taxon>
        <taxon>Desulfomonilia</taxon>
        <taxon>Desulfomonilales</taxon>
        <taxon>Desulfomonilaceae</taxon>
        <taxon>Desulfomonile</taxon>
    </lineage>
</organism>
<comment type="caution">
    <text evidence="11">The sequence shown here is derived from an EMBL/GenBank/DDBJ whole genome shotgun (WGS) entry which is preliminary data.</text>
</comment>
<feature type="transmembrane region" description="Helical" evidence="9">
    <location>
        <begin position="85"/>
        <end position="106"/>
    </location>
</feature>
<dbReference type="Proteomes" id="UP000807825">
    <property type="component" value="Unassembled WGS sequence"/>
</dbReference>